<feature type="transmembrane region" description="Helical" evidence="1">
    <location>
        <begin position="299"/>
        <end position="320"/>
    </location>
</feature>
<keyword evidence="3" id="KW-1185">Reference proteome</keyword>
<name>A0ABU3M3A0_9ACTN</name>
<dbReference type="Proteomes" id="UP001257948">
    <property type="component" value="Unassembled WGS sequence"/>
</dbReference>
<sequence>MTATTTAAAPAPVTGRPAATGRTVLRLHRAALIVWLVVVAAAAGSLLWAYGPAATDAYAHWRRQCPDDIDACMWDTTINGYYRAVRLPELALSWLCLPVAAWAGAALIGREMENGTAKLAWTQSVSPARWLVGKLAVPAAVLTVGTTVLVLVHRLTFEANPFPVYLYWSERETFVANGTVAVALPLCALALGALTGLLLRRTLPALALGTAVTWGVAYLAAQVTPDLWPWKTATASLESEWPTLGTDVLYGDQGMLTGTGARIPYPTCGDDFAQCMTDHHATAFYADYHPASHFWPLQLIETGILLGVTATAVTTAFWLLRRRITTGAATFPLPRRKTGAAA</sequence>
<evidence type="ECO:0000256" key="1">
    <source>
        <dbReference type="SAM" id="Phobius"/>
    </source>
</evidence>
<evidence type="ECO:0008006" key="4">
    <source>
        <dbReference type="Google" id="ProtNLM"/>
    </source>
</evidence>
<feature type="transmembrane region" description="Helical" evidence="1">
    <location>
        <begin position="174"/>
        <end position="198"/>
    </location>
</feature>
<protein>
    <recommendedName>
        <fullName evidence="4">ABC transporter permease</fullName>
    </recommendedName>
</protein>
<accession>A0ABU3M3A0</accession>
<feature type="transmembrane region" description="Helical" evidence="1">
    <location>
        <begin position="32"/>
        <end position="51"/>
    </location>
</feature>
<evidence type="ECO:0000313" key="3">
    <source>
        <dbReference type="Proteomes" id="UP001257948"/>
    </source>
</evidence>
<evidence type="ECO:0000313" key="2">
    <source>
        <dbReference type="EMBL" id="MDT7845986.1"/>
    </source>
</evidence>
<feature type="transmembrane region" description="Helical" evidence="1">
    <location>
        <begin position="205"/>
        <end position="221"/>
    </location>
</feature>
<gene>
    <name evidence="2" type="ORF">RQC66_35260</name>
</gene>
<proteinExistence type="predicted"/>
<comment type="caution">
    <text evidence="2">The sequence shown here is derived from an EMBL/GenBank/DDBJ whole genome shotgun (WGS) entry which is preliminary data.</text>
</comment>
<keyword evidence="1" id="KW-0472">Membrane</keyword>
<reference evidence="3" key="1">
    <citation type="submission" date="2023-07" db="EMBL/GenBank/DDBJ databases">
        <title>Draft genome sequence of the endophytic actinobacterium Streptomyces justiciae WPN32, a potential antibiotic producer.</title>
        <authorList>
            <person name="Yasawong M."/>
            <person name="Pana W."/>
            <person name="Ganta P."/>
            <person name="Santapan N."/>
            <person name="Songngamsuk T."/>
            <person name="Phatcharaharikarn M."/>
            <person name="Kerdtoob S."/>
            <person name="Nantapong N."/>
        </authorList>
    </citation>
    <scope>NUCLEOTIDE SEQUENCE [LARGE SCALE GENOMIC DNA]</scope>
    <source>
        <strain evidence="3">WPN32</strain>
    </source>
</reference>
<feature type="transmembrane region" description="Helical" evidence="1">
    <location>
        <begin position="91"/>
        <end position="109"/>
    </location>
</feature>
<feature type="transmembrane region" description="Helical" evidence="1">
    <location>
        <begin position="130"/>
        <end position="154"/>
    </location>
</feature>
<keyword evidence="1" id="KW-0812">Transmembrane</keyword>
<dbReference type="EMBL" id="JAVTLL010000030">
    <property type="protein sequence ID" value="MDT7845986.1"/>
    <property type="molecule type" value="Genomic_DNA"/>
</dbReference>
<keyword evidence="1" id="KW-1133">Transmembrane helix</keyword>
<dbReference type="RefSeq" id="WP_314206420.1">
    <property type="nucleotide sequence ID" value="NZ_JAVTLL010000030.1"/>
</dbReference>
<organism evidence="2 3">
    <name type="scientific">Streptomyces justiciae</name>
    <dbReference type="NCBI Taxonomy" id="2780140"/>
    <lineage>
        <taxon>Bacteria</taxon>
        <taxon>Bacillati</taxon>
        <taxon>Actinomycetota</taxon>
        <taxon>Actinomycetes</taxon>
        <taxon>Kitasatosporales</taxon>
        <taxon>Streptomycetaceae</taxon>
        <taxon>Streptomyces</taxon>
    </lineage>
</organism>